<dbReference type="PROSITE" id="PS00893">
    <property type="entry name" value="NUDIX_BOX"/>
    <property type="match status" value="1"/>
</dbReference>
<dbReference type="GO" id="GO:0019693">
    <property type="term" value="P:ribose phosphate metabolic process"/>
    <property type="evidence" value="ECO:0007669"/>
    <property type="project" value="TreeGrafter"/>
</dbReference>
<feature type="region of interest" description="Disordered" evidence="3">
    <location>
        <begin position="1"/>
        <end position="29"/>
    </location>
</feature>
<dbReference type="WBParaSite" id="PgR065_g025_t01">
    <property type="protein sequence ID" value="PgR065_g025_t01"/>
    <property type="gene ID" value="PgR065_g025"/>
</dbReference>
<dbReference type="PROSITE" id="PS51462">
    <property type="entry name" value="NUDIX"/>
    <property type="match status" value="1"/>
</dbReference>
<dbReference type="CDD" id="cd18888">
    <property type="entry name" value="NUDIX_ADPRase_Nudt5"/>
    <property type="match status" value="1"/>
</dbReference>
<dbReference type="InterPro" id="IPR015797">
    <property type="entry name" value="NUDIX_hydrolase-like_dom_sf"/>
</dbReference>
<dbReference type="WBParaSite" id="PgR065_g025_t02">
    <property type="protein sequence ID" value="PgR065_g025_t02"/>
    <property type="gene ID" value="PgR065_g025"/>
</dbReference>
<feature type="compositionally biased region" description="Basic and acidic residues" evidence="3">
    <location>
        <begin position="10"/>
        <end position="29"/>
    </location>
</feature>
<name>A0A915BW46_PARUN</name>
<dbReference type="GO" id="GO:0047631">
    <property type="term" value="F:ADP-ribose diphosphatase activity"/>
    <property type="evidence" value="ECO:0007669"/>
    <property type="project" value="TreeGrafter"/>
</dbReference>
<dbReference type="InterPro" id="IPR020476">
    <property type="entry name" value="Nudix_hydrolase"/>
</dbReference>
<evidence type="ECO:0000313" key="6">
    <source>
        <dbReference type="WBParaSite" id="PgR065_g025_t01"/>
    </source>
</evidence>
<dbReference type="Pfam" id="PF00293">
    <property type="entry name" value="NUDIX"/>
    <property type="match status" value="1"/>
</dbReference>
<dbReference type="PRINTS" id="PR00502">
    <property type="entry name" value="NUDIXFAMILY"/>
</dbReference>
<accession>A0A915BW46</accession>
<dbReference type="SUPFAM" id="SSF55811">
    <property type="entry name" value="Nudix"/>
    <property type="match status" value="1"/>
</dbReference>
<evidence type="ECO:0000313" key="7">
    <source>
        <dbReference type="WBParaSite" id="PgR065_g025_t02"/>
    </source>
</evidence>
<protein>
    <submittedName>
        <fullName evidence="6 7">Nudix hydrolase domain-containing protein</fullName>
    </submittedName>
</protein>
<dbReference type="GO" id="GO:0005634">
    <property type="term" value="C:nucleus"/>
    <property type="evidence" value="ECO:0007669"/>
    <property type="project" value="TreeGrafter"/>
</dbReference>
<evidence type="ECO:0000259" key="4">
    <source>
        <dbReference type="PROSITE" id="PS51462"/>
    </source>
</evidence>
<dbReference type="InterPro" id="IPR020084">
    <property type="entry name" value="NUDIX_hydrolase_CS"/>
</dbReference>
<sequence length="241" mass="27924">MSTSWIGDNDDNRRRIDDNDDDRTRIDDNDDDRTIDKWCSLPIDCPVEILEKPKIVYRGQWTRTIEIRYRKRTNKKEEISQSLHRKEISPNRPHGVEVIATLHKGGKSYFVFVKEYRLPPAEYCFEFPAGLLEEGETVIDAARRELKEETGYTASKVICLSDRRHPMAPHLTDNSICYAMAEINGDSLENRNPRMHLDEAEIIEVVEVECNKAFTYVQSISTKVNVDGMVYAFLLGYNAKF</sequence>
<evidence type="ECO:0000256" key="2">
    <source>
        <dbReference type="RuleBase" id="RU003476"/>
    </source>
</evidence>
<dbReference type="PANTHER" id="PTHR11839">
    <property type="entry name" value="UDP/ADP-SUGAR PYROPHOSPHATASE"/>
    <property type="match status" value="1"/>
</dbReference>
<evidence type="ECO:0000313" key="5">
    <source>
        <dbReference type="Proteomes" id="UP000887569"/>
    </source>
</evidence>
<dbReference type="Proteomes" id="UP000887569">
    <property type="component" value="Unplaced"/>
</dbReference>
<dbReference type="Gene3D" id="3.90.79.10">
    <property type="entry name" value="Nucleoside Triphosphate Pyrophosphohydrolase"/>
    <property type="match status" value="1"/>
</dbReference>
<keyword evidence="5" id="KW-1185">Reference proteome</keyword>
<dbReference type="AlphaFoldDB" id="A0A915BW46"/>
<keyword evidence="1 2" id="KW-0378">Hydrolase</keyword>
<evidence type="ECO:0000256" key="1">
    <source>
        <dbReference type="ARBA" id="ARBA00022801"/>
    </source>
</evidence>
<organism evidence="5 7">
    <name type="scientific">Parascaris univalens</name>
    <name type="common">Nematode worm</name>
    <dbReference type="NCBI Taxonomy" id="6257"/>
    <lineage>
        <taxon>Eukaryota</taxon>
        <taxon>Metazoa</taxon>
        <taxon>Ecdysozoa</taxon>
        <taxon>Nematoda</taxon>
        <taxon>Chromadorea</taxon>
        <taxon>Rhabditida</taxon>
        <taxon>Spirurina</taxon>
        <taxon>Ascaridomorpha</taxon>
        <taxon>Ascaridoidea</taxon>
        <taxon>Ascarididae</taxon>
        <taxon>Parascaris</taxon>
    </lineage>
</organism>
<dbReference type="GO" id="GO:0006753">
    <property type="term" value="P:nucleoside phosphate metabolic process"/>
    <property type="evidence" value="ECO:0007669"/>
    <property type="project" value="TreeGrafter"/>
</dbReference>
<dbReference type="InterPro" id="IPR000086">
    <property type="entry name" value="NUDIX_hydrolase_dom"/>
</dbReference>
<proteinExistence type="inferred from homology"/>
<evidence type="ECO:0000256" key="3">
    <source>
        <dbReference type="SAM" id="MobiDB-lite"/>
    </source>
</evidence>
<reference evidence="6 7" key="1">
    <citation type="submission" date="2022-11" db="UniProtKB">
        <authorList>
            <consortium name="WormBaseParasite"/>
        </authorList>
    </citation>
    <scope>IDENTIFICATION</scope>
</reference>
<comment type="similarity">
    <text evidence="2">Belongs to the Nudix hydrolase family.</text>
</comment>
<dbReference type="PANTHER" id="PTHR11839:SF1">
    <property type="entry name" value="ADP-SUGAR PYROPHOSPHATASE"/>
    <property type="match status" value="1"/>
</dbReference>
<feature type="domain" description="Nudix hydrolase" evidence="4">
    <location>
        <begin position="92"/>
        <end position="230"/>
    </location>
</feature>